<evidence type="ECO:0000313" key="5">
    <source>
        <dbReference type="Proteomes" id="UP000188937"/>
    </source>
</evidence>
<evidence type="ECO:0000256" key="3">
    <source>
        <dbReference type="ARBA" id="ARBA00022679"/>
    </source>
</evidence>
<dbReference type="Gene3D" id="3.90.550.10">
    <property type="entry name" value="Spore Coat Polysaccharide Biosynthesis Protein SpsA, Chain A"/>
    <property type="match status" value="1"/>
</dbReference>
<dbReference type="SUPFAM" id="SSF53448">
    <property type="entry name" value="Nucleotide-diphospho-sugar transferases"/>
    <property type="match status" value="1"/>
</dbReference>
<keyword evidence="5" id="KW-1185">Reference proteome</keyword>
<comment type="similarity">
    <text evidence="1">Belongs to the glycosyltransferase 2 family.</text>
</comment>
<evidence type="ECO:0000256" key="1">
    <source>
        <dbReference type="ARBA" id="ARBA00006739"/>
    </source>
</evidence>
<dbReference type="AlphaFoldDB" id="A0A1U9KJY9"/>
<dbReference type="EMBL" id="CP014692">
    <property type="protein sequence ID" value="AQS86066.1"/>
    <property type="molecule type" value="Genomic_DNA"/>
</dbReference>
<dbReference type="GO" id="GO:0016757">
    <property type="term" value="F:glycosyltransferase activity"/>
    <property type="evidence" value="ECO:0007669"/>
    <property type="project" value="UniProtKB-KW"/>
</dbReference>
<keyword evidence="2" id="KW-0328">Glycosyltransferase</keyword>
<dbReference type="Proteomes" id="UP000188937">
    <property type="component" value="Chromosome"/>
</dbReference>
<keyword evidence="3" id="KW-0808">Transferase</keyword>
<dbReference type="STRING" id="435.A0U92_16390"/>
<dbReference type="PANTHER" id="PTHR43179:SF12">
    <property type="entry name" value="GALACTOFURANOSYLTRANSFERASE GLFT2"/>
    <property type="match status" value="1"/>
</dbReference>
<accession>A0A1U9KJY9</accession>
<protein>
    <recommendedName>
        <fullName evidence="6">Glycosyl transferase</fullName>
    </recommendedName>
</protein>
<dbReference type="KEGG" id="aace:A0U92_16390"/>
<dbReference type="PANTHER" id="PTHR43179">
    <property type="entry name" value="RHAMNOSYLTRANSFERASE WBBL"/>
    <property type="match status" value="1"/>
</dbReference>
<name>A0A1U9KJY9_ACEAC</name>
<gene>
    <name evidence="4" type="ORF">A0U92_16390</name>
</gene>
<evidence type="ECO:0000256" key="2">
    <source>
        <dbReference type="ARBA" id="ARBA00022676"/>
    </source>
</evidence>
<evidence type="ECO:0000313" key="4">
    <source>
        <dbReference type="EMBL" id="AQS86066.1"/>
    </source>
</evidence>
<dbReference type="InterPro" id="IPR029044">
    <property type="entry name" value="Nucleotide-diphossugar_trans"/>
</dbReference>
<sequence length="327" mass="36555">MVLLFGSNVSGTAEECLRRQVIVERMQIMTDLPVEPKVIVGLASSGRAPVLVALIEELNRQSVRPDAIVICYKNPADIEGITDELVPGCDLVLLQGSRGLPAQRNVILDHALDADIMLFLDDDFFPQQDYIANMLAVFRSDSRIAGMTGKVLEDGAVGPGLPVDHALAELAKPLTQRDDMIVDVFNTYGCNMAFRLDVIRHTGVRFDERLPLYAWYEDIDFSRRILPYGRIVRGNGAKGIHLGSKKGKTSGVRLGYSQIVNPLYLARKGSYLWGHAFRSAGRHTLINVAKSFRPEPWVDRKGRTKGNWLAWRDVLRGRLRPEHILNL</sequence>
<proteinExistence type="inferred from homology"/>
<organism evidence="4 5">
    <name type="scientific">Acetobacter aceti</name>
    <dbReference type="NCBI Taxonomy" id="435"/>
    <lineage>
        <taxon>Bacteria</taxon>
        <taxon>Pseudomonadati</taxon>
        <taxon>Pseudomonadota</taxon>
        <taxon>Alphaproteobacteria</taxon>
        <taxon>Acetobacterales</taxon>
        <taxon>Acetobacteraceae</taxon>
        <taxon>Acetobacter</taxon>
        <taxon>Acetobacter subgen. Acetobacter</taxon>
    </lineage>
</organism>
<evidence type="ECO:0008006" key="6">
    <source>
        <dbReference type="Google" id="ProtNLM"/>
    </source>
</evidence>
<reference evidence="4 5" key="1">
    <citation type="submission" date="2016-03" db="EMBL/GenBank/DDBJ databases">
        <title>Acetic acid bacteria sequencing.</title>
        <authorList>
            <person name="Brandt J."/>
            <person name="Jakob F."/>
            <person name="Vogel R.F."/>
        </authorList>
    </citation>
    <scope>NUCLEOTIDE SEQUENCE [LARGE SCALE GENOMIC DNA]</scope>
    <source>
        <strain evidence="4 5">TMW2.1153</strain>
    </source>
</reference>